<comment type="caution">
    <text evidence="5">The sequence shown here is derived from an EMBL/GenBank/DDBJ whole genome shotgun (WGS) entry which is preliminary data.</text>
</comment>
<dbReference type="NCBIfam" id="NF006045">
    <property type="entry name" value="PRK08190.1"/>
    <property type="match status" value="1"/>
</dbReference>
<dbReference type="InterPro" id="IPR014079">
    <property type="entry name" value="Phosphate_butyryltransferase"/>
</dbReference>
<evidence type="ECO:0000259" key="4">
    <source>
        <dbReference type="Pfam" id="PF01515"/>
    </source>
</evidence>
<dbReference type="GO" id="GO:0019605">
    <property type="term" value="P:butyrate metabolic process"/>
    <property type="evidence" value="ECO:0007669"/>
    <property type="project" value="InterPro"/>
</dbReference>
<organism evidence="5 7">
    <name type="scientific">Eisenbergiella massiliensis</name>
    <dbReference type="NCBI Taxonomy" id="1720294"/>
    <lineage>
        <taxon>Bacteria</taxon>
        <taxon>Bacillati</taxon>
        <taxon>Bacillota</taxon>
        <taxon>Clostridia</taxon>
        <taxon>Lachnospirales</taxon>
        <taxon>Lachnospiraceae</taxon>
        <taxon>Eisenbergiella</taxon>
    </lineage>
</organism>
<keyword evidence="3 5" id="KW-0012">Acyltransferase</keyword>
<dbReference type="NCBIfam" id="TIGR02706">
    <property type="entry name" value="P_butyryltrans"/>
    <property type="match status" value="1"/>
</dbReference>
<dbReference type="EC" id="2.3.1.19" evidence="5"/>
<gene>
    <name evidence="5" type="primary">ptb</name>
    <name evidence="6" type="ORF">DWY69_19475</name>
    <name evidence="5" type="ORF">DXC51_15370</name>
</gene>
<dbReference type="Proteomes" id="UP000260812">
    <property type="component" value="Unassembled WGS sequence"/>
</dbReference>
<dbReference type="PIRSF" id="PIRSF000428">
    <property type="entry name" value="P_Ac_trans"/>
    <property type="match status" value="1"/>
</dbReference>
<dbReference type="GO" id="GO:0050182">
    <property type="term" value="F:phosphate butyryltransferase activity"/>
    <property type="evidence" value="ECO:0007669"/>
    <property type="project" value="UniProtKB-EC"/>
</dbReference>
<dbReference type="SUPFAM" id="SSF53659">
    <property type="entry name" value="Isocitrate/Isopropylmalate dehydrogenase-like"/>
    <property type="match status" value="1"/>
</dbReference>
<dbReference type="Pfam" id="PF01515">
    <property type="entry name" value="PTA_PTB"/>
    <property type="match status" value="2"/>
</dbReference>
<dbReference type="Gene3D" id="3.40.718.10">
    <property type="entry name" value="Isopropylmalate Dehydrogenase"/>
    <property type="match status" value="1"/>
</dbReference>
<proteinExistence type="inferred from homology"/>
<accession>A0A3E3I2B2</accession>
<keyword evidence="7" id="KW-1185">Reference proteome</keyword>
<evidence type="ECO:0000313" key="5">
    <source>
        <dbReference type="EMBL" id="RGE58792.1"/>
    </source>
</evidence>
<dbReference type="PANTHER" id="PTHR43356">
    <property type="entry name" value="PHOSPHATE ACETYLTRANSFERASE"/>
    <property type="match status" value="1"/>
</dbReference>
<evidence type="ECO:0000313" key="7">
    <source>
        <dbReference type="Proteomes" id="UP000260812"/>
    </source>
</evidence>
<evidence type="ECO:0000256" key="3">
    <source>
        <dbReference type="ARBA" id="ARBA00023315"/>
    </source>
</evidence>
<protein>
    <submittedName>
        <fullName evidence="5">Phosphate butyryltransferase</fullName>
        <ecNumber evidence="5">2.3.1.19</ecNumber>
    </submittedName>
</protein>
<dbReference type="AlphaFoldDB" id="A0A3E3I2B2"/>
<dbReference type="EMBL" id="QVLU01000019">
    <property type="protein sequence ID" value="RGE68642.1"/>
    <property type="molecule type" value="Genomic_DNA"/>
</dbReference>
<evidence type="ECO:0000256" key="1">
    <source>
        <dbReference type="ARBA" id="ARBA00005656"/>
    </source>
</evidence>
<sequence length="313" mass="33392">MRCEQMSTSFDGLISKVKECGQKTVSVAVAQDSAVLEAVRAAKDRGIANAILVGDEEKIKATAAAGGIDISDFEIINEPDEWTAALTAVKLAHDGKVDMYMKGLLETKTFLKSILDKEVGLRTGNPLSHVCVFDIPGIDQLLFFTDVAFMTYPTLEDKVHIIENTVEVAHACGVPNPKVAPLAAVEVVNPKMPVTVEAAELTKMCEEGKITGCVVDGPLSLDLAIDPEAAKHKGATDRKIQGDADILLFPDIHAGNLVYKAIVHMVNGVKNGCILTGTQVPAILTSRSDTFETKVNSIALAAVVAEELNKKRG</sequence>
<comment type="similarity">
    <text evidence="1">Belongs to the phosphate acetyltransferase and butyryltransferase family.</text>
</comment>
<dbReference type="InterPro" id="IPR002505">
    <property type="entry name" value="PTA_PTB"/>
</dbReference>
<name>A0A3E3I2B2_9FIRM</name>
<evidence type="ECO:0000313" key="8">
    <source>
        <dbReference type="Proteomes" id="UP000261166"/>
    </source>
</evidence>
<evidence type="ECO:0000256" key="2">
    <source>
        <dbReference type="ARBA" id="ARBA00022679"/>
    </source>
</evidence>
<evidence type="ECO:0000313" key="6">
    <source>
        <dbReference type="EMBL" id="RGE68642.1"/>
    </source>
</evidence>
<dbReference type="NCBIfam" id="NF004472">
    <property type="entry name" value="PRK05805.1"/>
    <property type="match status" value="1"/>
</dbReference>
<feature type="domain" description="Phosphate acetyl/butaryl transferase" evidence="4">
    <location>
        <begin position="85"/>
        <end position="302"/>
    </location>
</feature>
<keyword evidence="2 5" id="KW-0808">Transferase</keyword>
<feature type="domain" description="Phosphate acetyl/butaryl transferase" evidence="4">
    <location>
        <begin position="14"/>
        <end position="78"/>
    </location>
</feature>
<dbReference type="EMBL" id="QVLV01000010">
    <property type="protein sequence ID" value="RGE58792.1"/>
    <property type="molecule type" value="Genomic_DNA"/>
</dbReference>
<dbReference type="PANTHER" id="PTHR43356:SF2">
    <property type="entry name" value="PHOSPHATE ACETYLTRANSFERASE"/>
    <property type="match status" value="1"/>
</dbReference>
<dbReference type="OrthoDB" id="9774179at2"/>
<dbReference type="InterPro" id="IPR012147">
    <property type="entry name" value="P_Ac_Bu_trans"/>
</dbReference>
<reference evidence="5 8" key="1">
    <citation type="submission" date="2018-08" db="EMBL/GenBank/DDBJ databases">
        <title>A genome reference for cultivated species of the human gut microbiota.</title>
        <authorList>
            <person name="Zou Y."/>
            <person name="Xue W."/>
            <person name="Luo G."/>
        </authorList>
    </citation>
    <scope>NUCLEOTIDE SEQUENCE [LARGE SCALE GENOMIC DNA]</scope>
    <source>
        <strain evidence="6 8">AF26-4BH</strain>
        <strain evidence="5">TF05-5AC</strain>
    </source>
</reference>
<dbReference type="Proteomes" id="UP000261166">
    <property type="component" value="Unassembled WGS sequence"/>
</dbReference>
<dbReference type="InterPro" id="IPR050500">
    <property type="entry name" value="Phos_Acetyltrans/Butyryltrans"/>
</dbReference>